<name>A0A833R131_9POAL</name>
<feature type="compositionally biased region" description="Polar residues" evidence="2">
    <location>
        <begin position="182"/>
        <end position="192"/>
    </location>
</feature>
<evidence type="ECO:0000256" key="2">
    <source>
        <dbReference type="SAM" id="MobiDB-lite"/>
    </source>
</evidence>
<evidence type="ECO:0000313" key="4">
    <source>
        <dbReference type="Proteomes" id="UP000623129"/>
    </source>
</evidence>
<evidence type="ECO:0000256" key="1">
    <source>
        <dbReference type="SAM" id="Coils"/>
    </source>
</evidence>
<gene>
    <name evidence="3" type="ORF">FCM35_KLT03736</name>
</gene>
<feature type="compositionally biased region" description="Basic and acidic residues" evidence="2">
    <location>
        <begin position="151"/>
        <end position="162"/>
    </location>
</feature>
<dbReference type="PANTHER" id="PTHR36790:SF1">
    <property type="entry name" value="MYELIN TRANSCRIPTION FACTOR"/>
    <property type="match status" value="1"/>
</dbReference>
<dbReference type="AlphaFoldDB" id="A0A833R131"/>
<feature type="region of interest" description="Disordered" evidence="2">
    <location>
        <begin position="151"/>
        <end position="201"/>
    </location>
</feature>
<keyword evidence="1" id="KW-0175">Coiled coil</keyword>
<feature type="coiled-coil region" evidence="1">
    <location>
        <begin position="71"/>
        <end position="126"/>
    </location>
</feature>
<comment type="caution">
    <text evidence="3">The sequence shown here is derived from an EMBL/GenBank/DDBJ whole genome shotgun (WGS) entry which is preliminary data.</text>
</comment>
<sequence length="201" mass="23565">METLIRRPLQPKNLNSLPSLENPPKKLKKVNQKTTTQPLIQDNASKESDLIQPTVCEENVKKEKQDDELKEASLAEELEIVRKRRERLRLEREKTEEMLRERDLVLERAMKEMERRAEEQNSIELEIYKFILLKDLRTSSMRVYPVQSLRMKEEEKKGRELSEGVCSVKTLRQKEEEKKSRGTQSEESASSKVQDKGKAAI</sequence>
<accession>A0A833R131</accession>
<dbReference type="PANTHER" id="PTHR36790">
    <property type="entry name" value="MYELIN TRANSCRIPTION FACTOR"/>
    <property type="match status" value="1"/>
</dbReference>
<dbReference type="OrthoDB" id="714295at2759"/>
<feature type="region of interest" description="Disordered" evidence="2">
    <location>
        <begin position="1"/>
        <end position="48"/>
    </location>
</feature>
<evidence type="ECO:0000313" key="3">
    <source>
        <dbReference type="EMBL" id="KAF3330382.1"/>
    </source>
</evidence>
<keyword evidence="4" id="KW-1185">Reference proteome</keyword>
<proteinExistence type="predicted"/>
<organism evidence="3 4">
    <name type="scientific">Carex littledalei</name>
    <dbReference type="NCBI Taxonomy" id="544730"/>
    <lineage>
        <taxon>Eukaryota</taxon>
        <taxon>Viridiplantae</taxon>
        <taxon>Streptophyta</taxon>
        <taxon>Embryophyta</taxon>
        <taxon>Tracheophyta</taxon>
        <taxon>Spermatophyta</taxon>
        <taxon>Magnoliopsida</taxon>
        <taxon>Liliopsida</taxon>
        <taxon>Poales</taxon>
        <taxon>Cyperaceae</taxon>
        <taxon>Cyperoideae</taxon>
        <taxon>Cariceae</taxon>
        <taxon>Carex</taxon>
        <taxon>Carex subgen. Euthyceras</taxon>
    </lineage>
</organism>
<reference evidence="3" key="1">
    <citation type="submission" date="2020-01" db="EMBL/GenBank/DDBJ databases">
        <title>Genome sequence of Kobresia littledalei, the first chromosome-level genome in the family Cyperaceae.</title>
        <authorList>
            <person name="Qu G."/>
        </authorList>
    </citation>
    <scope>NUCLEOTIDE SEQUENCE</scope>
    <source>
        <strain evidence="3">C.B.Clarke</strain>
        <tissue evidence="3">Leaf</tissue>
    </source>
</reference>
<dbReference type="Proteomes" id="UP000623129">
    <property type="component" value="Unassembled WGS sequence"/>
</dbReference>
<dbReference type="EMBL" id="SWLB01000013">
    <property type="protein sequence ID" value="KAF3330382.1"/>
    <property type="molecule type" value="Genomic_DNA"/>
</dbReference>
<protein>
    <submittedName>
        <fullName evidence="3">High mobility group B protein 6</fullName>
    </submittedName>
</protein>
<feature type="compositionally biased region" description="Polar residues" evidence="2">
    <location>
        <begin position="32"/>
        <end position="43"/>
    </location>
</feature>